<dbReference type="InterPro" id="IPR019734">
    <property type="entry name" value="TPR_rpt"/>
</dbReference>
<dbReference type="AlphaFoldDB" id="M1NIG9"/>
<dbReference type="SMART" id="SM00028">
    <property type="entry name" value="TPR"/>
    <property type="match status" value="4"/>
</dbReference>
<feature type="domain" description="YcaO" evidence="4">
    <location>
        <begin position="79"/>
        <end position="433"/>
    </location>
</feature>
<dbReference type="PANTHER" id="PTHR37809:SF1">
    <property type="entry name" value="RIBOSOMAL PROTEIN S12 METHYLTHIOTRANSFERASE ACCESSORY FACTOR YCAO"/>
    <property type="match status" value="1"/>
</dbReference>
<evidence type="ECO:0000256" key="2">
    <source>
        <dbReference type="ARBA" id="ARBA00022803"/>
    </source>
</evidence>
<sequence length="581" mass="65040">MDKKVIRLRDCMKTYTIDQDKAISPEETVTRFKDKLAHLNLDILKEVKRIDNGRLGIPVYFSVCGEDARKMTGTKKQMGKGASAIQAQASACMELAERFSFFTFKNNPDNFIVGDYQEMRDLGYPVLDTSYLLQSVHDEKHDSDFLEQILRGIPMQWTWATNLRSGEDVLMPFSWFFAINEFNGPSAGNSYEEAALQGICEIVERHVCALVTHEKIKTPRINHESVTDPIATKLLTIFKDNEIDLYLNDFTLDTGICTVAALAIDRSSFPEQSEIVYTAGTTPDPEKALIRAVTEVAQLAGDFNSGSNYIASGLPKPLAMEEVAHVAESGMAIDIASIPNLGDANIKTEVENCVAALAEKGMDTFMLDVVHPDLKIPAIYTIIPGAHFRERSMIKDVGLFASKLLVERIDDPEVLDKRLARLEGLIPGAYYLDFYRGRNLYENGQAEAALVHFSNALELIPEQEDLPYVYSYMGLCYRDLGHYDEALAVLKKGLEEDEDRPDIYNTMGVCFFKLEDYASAVKCFERAVELNPSSAMDYANLGVNHRRLGHTDEAVHFLSLALSLDPDIEFAQQQLAELLTD</sequence>
<gene>
    <name evidence="5" type="ordered locus">UWK_02833</name>
</gene>
<dbReference type="InterPro" id="IPR011990">
    <property type="entry name" value="TPR-like_helical_dom_sf"/>
</dbReference>
<feature type="repeat" description="TPR" evidence="3">
    <location>
        <begin position="467"/>
        <end position="500"/>
    </location>
</feature>
<evidence type="ECO:0000313" key="5">
    <source>
        <dbReference type="EMBL" id="AGF79364.1"/>
    </source>
</evidence>
<feature type="repeat" description="TPR" evidence="3">
    <location>
        <begin position="535"/>
        <end position="568"/>
    </location>
</feature>
<accession>M1NIG9</accession>
<dbReference type="STRING" id="1167006.UWK_02833"/>
<keyword evidence="1" id="KW-0677">Repeat</keyword>
<dbReference type="NCBIfam" id="TIGR00702">
    <property type="entry name" value="YcaO-type kinase domain"/>
    <property type="match status" value="1"/>
</dbReference>
<name>M1NIG9_DESSD</name>
<dbReference type="InterPro" id="IPR013105">
    <property type="entry name" value="TPR_2"/>
</dbReference>
<dbReference type="Pfam" id="PF02624">
    <property type="entry name" value="YcaO"/>
    <property type="match status" value="1"/>
</dbReference>
<dbReference type="KEGG" id="dsf:UWK_02833"/>
<dbReference type="Pfam" id="PF07719">
    <property type="entry name" value="TPR_2"/>
    <property type="match status" value="1"/>
</dbReference>
<dbReference type="Pfam" id="PF00515">
    <property type="entry name" value="TPR_1"/>
    <property type="match status" value="1"/>
</dbReference>
<evidence type="ECO:0000313" key="6">
    <source>
        <dbReference type="Proteomes" id="UP000011721"/>
    </source>
</evidence>
<dbReference type="PROSITE" id="PS51664">
    <property type="entry name" value="YCAO"/>
    <property type="match status" value="1"/>
</dbReference>
<dbReference type="HOGENOM" id="CLU_473066_0_0_7"/>
<dbReference type="SUPFAM" id="SSF48452">
    <property type="entry name" value="TPR-like"/>
    <property type="match status" value="1"/>
</dbReference>
<dbReference type="Gene3D" id="1.25.40.10">
    <property type="entry name" value="Tetratricopeptide repeat domain"/>
    <property type="match status" value="1"/>
</dbReference>
<dbReference type="EMBL" id="CP003985">
    <property type="protein sequence ID" value="AGF79364.1"/>
    <property type="molecule type" value="Genomic_DNA"/>
</dbReference>
<keyword evidence="6" id="KW-1185">Reference proteome</keyword>
<reference evidence="6" key="1">
    <citation type="journal article" date="2013" name="Stand. Genomic Sci.">
        <title>Complete genome sequence of Desulfocapsa sulfexigens, a marine deltaproteobacterium specialized in disproportionating inorganic sulfur compounds.</title>
        <authorList>
            <person name="Finster K.W."/>
            <person name="Kjeldsen K.U."/>
            <person name="Kube M."/>
            <person name="Reinhardt R."/>
            <person name="Mussmann M."/>
            <person name="Amann R."/>
            <person name="Schreiber L."/>
        </authorList>
    </citation>
    <scope>NUCLEOTIDE SEQUENCE [LARGE SCALE GENOMIC DNA]</scope>
    <source>
        <strain evidence="6">DSM 10523 / SB164P1</strain>
    </source>
</reference>
<dbReference type="Proteomes" id="UP000011721">
    <property type="component" value="Chromosome"/>
</dbReference>
<protein>
    <recommendedName>
        <fullName evidence="4">YcaO domain-containing protein</fullName>
    </recommendedName>
</protein>
<feature type="repeat" description="TPR" evidence="3">
    <location>
        <begin position="501"/>
        <end position="534"/>
    </location>
</feature>
<dbReference type="Gene3D" id="3.30.160.660">
    <property type="match status" value="1"/>
</dbReference>
<dbReference type="PATRIC" id="fig|1167006.5.peg.3061"/>
<dbReference type="InterPro" id="IPR003776">
    <property type="entry name" value="YcaO-like_dom"/>
</dbReference>
<dbReference type="eggNOG" id="COG0457">
    <property type="taxonomic scope" value="Bacteria"/>
</dbReference>
<dbReference type="PROSITE" id="PS50005">
    <property type="entry name" value="TPR"/>
    <property type="match status" value="3"/>
</dbReference>
<evidence type="ECO:0000256" key="1">
    <source>
        <dbReference type="ARBA" id="ARBA00022737"/>
    </source>
</evidence>
<dbReference type="Gene3D" id="3.30.1330.230">
    <property type="match status" value="1"/>
</dbReference>
<proteinExistence type="predicted"/>
<dbReference type="OrthoDB" id="5380721at2"/>
<evidence type="ECO:0000259" key="4">
    <source>
        <dbReference type="PROSITE" id="PS51664"/>
    </source>
</evidence>
<keyword evidence="2 3" id="KW-0802">TPR repeat</keyword>
<dbReference type="Pfam" id="PF13181">
    <property type="entry name" value="TPR_8"/>
    <property type="match status" value="1"/>
</dbReference>
<dbReference type="PROSITE" id="PS50293">
    <property type="entry name" value="TPR_REGION"/>
    <property type="match status" value="1"/>
</dbReference>
<dbReference type="RefSeq" id="WP_015405050.1">
    <property type="nucleotide sequence ID" value="NC_020304.1"/>
</dbReference>
<dbReference type="Gene3D" id="3.30.40.250">
    <property type="match status" value="1"/>
</dbReference>
<dbReference type="eggNOG" id="COG1944">
    <property type="taxonomic scope" value="Bacteria"/>
</dbReference>
<organism evidence="5 6">
    <name type="scientific">Desulfocapsa sulfexigens (strain DSM 10523 / SB164P1)</name>
    <dbReference type="NCBI Taxonomy" id="1167006"/>
    <lineage>
        <taxon>Bacteria</taxon>
        <taxon>Pseudomonadati</taxon>
        <taxon>Thermodesulfobacteriota</taxon>
        <taxon>Desulfobulbia</taxon>
        <taxon>Desulfobulbales</taxon>
        <taxon>Desulfocapsaceae</taxon>
        <taxon>Desulfocapsa</taxon>
    </lineage>
</organism>
<evidence type="ECO:0000256" key="3">
    <source>
        <dbReference type="PROSITE-ProRule" id="PRU00339"/>
    </source>
</evidence>
<dbReference type="PANTHER" id="PTHR37809">
    <property type="entry name" value="RIBOSOMAL PROTEIN S12 METHYLTHIOTRANSFERASE ACCESSORY FACTOR YCAO"/>
    <property type="match status" value="1"/>
</dbReference>